<dbReference type="PRINTS" id="PR00036">
    <property type="entry name" value="HTHLACI"/>
</dbReference>
<evidence type="ECO:0000259" key="4">
    <source>
        <dbReference type="PROSITE" id="PS50932"/>
    </source>
</evidence>
<evidence type="ECO:0000313" key="5">
    <source>
        <dbReference type="EMBL" id="MFC7442780.1"/>
    </source>
</evidence>
<keyword evidence="3" id="KW-0804">Transcription</keyword>
<keyword evidence="2 5" id="KW-0238">DNA-binding</keyword>
<dbReference type="CDD" id="cd01392">
    <property type="entry name" value="HTH_LacI"/>
    <property type="match status" value="1"/>
</dbReference>
<accession>A0ABW2RNY4</accession>
<dbReference type="InterPro" id="IPR000843">
    <property type="entry name" value="HTH_LacI"/>
</dbReference>
<dbReference type="PANTHER" id="PTHR30146">
    <property type="entry name" value="LACI-RELATED TRANSCRIPTIONAL REPRESSOR"/>
    <property type="match status" value="1"/>
</dbReference>
<feature type="domain" description="HTH lacI-type" evidence="4">
    <location>
        <begin position="2"/>
        <end position="56"/>
    </location>
</feature>
<dbReference type="EMBL" id="JBHTBW010000061">
    <property type="protein sequence ID" value="MFC7442780.1"/>
    <property type="molecule type" value="Genomic_DNA"/>
</dbReference>
<proteinExistence type="predicted"/>
<dbReference type="PROSITE" id="PS50932">
    <property type="entry name" value="HTH_LACI_2"/>
    <property type="match status" value="1"/>
</dbReference>
<sequence length="324" mass="36695">MATMKDVAKLAGVSIITVSRVINSPQLVKESTRQKVKRVMEETGFIPNQTAKALVSNQTRTIHIMIPESHDISDPFIMTLVSGVASQLSKEYYSFLIRRDWEFPYRCDGVIIMGLNLGQEQEIKQKLPHTPCVLFGQTEAELDWVDIDNRKGGYLATKHLIEQGHREIGFLKIDEPKRFPIDRYQGYLDALTEAGIPLDESLVCTVKNSEEDGFQKSLAFIEQRRMTAIFASNDATALGVLRAARKCNRKVPEELSVVGFDGLFLDQIADPRLTTIHQPIFEVGEHLAAQMVRRIELPDHELLQRLVEPKLVERETVQKKNVGQ</sequence>
<protein>
    <submittedName>
        <fullName evidence="5">LacI family DNA-binding transcriptional regulator</fullName>
    </submittedName>
</protein>
<dbReference type="RefSeq" id="WP_379866881.1">
    <property type="nucleotide sequence ID" value="NZ_JBHTBW010000061.1"/>
</dbReference>
<dbReference type="Pfam" id="PF13377">
    <property type="entry name" value="Peripla_BP_3"/>
    <property type="match status" value="1"/>
</dbReference>
<dbReference type="SUPFAM" id="SSF47413">
    <property type="entry name" value="lambda repressor-like DNA-binding domains"/>
    <property type="match status" value="1"/>
</dbReference>
<dbReference type="Pfam" id="PF00356">
    <property type="entry name" value="LacI"/>
    <property type="match status" value="1"/>
</dbReference>
<dbReference type="PANTHER" id="PTHR30146:SF154">
    <property type="entry name" value="TRANSCRIPTION REGULATOR, MEMBER OF GALR FAMILY"/>
    <property type="match status" value="1"/>
</dbReference>
<keyword evidence="1" id="KW-0805">Transcription regulation</keyword>
<evidence type="ECO:0000256" key="2">
    <source>
        <dbReference type="ARBA" id="ARBA00023125"/>
    </source>
</evidence>
<dbReference type="Proteomes" id="UP001596500">
    <property type="component" value="Unassembled WGS sequence"/>
</dbReference>
<dbReference type="SUPFAM" id="SSF53822">
    <property type="entry name" value="Periplasmic binding protein-like I"/>
    <property type="match status" value="1"/>
</dbReference>
<dbReference type="Gene3D" id="1.10.260.40">
    <property type="entry name" value="lambda repressor-like DNA-binding domains"/>
    <property type="match status" value="1"/>
</dbReference>
<dbReference type="PROSITE" id="PS00356">
    <property type="entry name" value="HTH_LACI_1"/>
    <property type="match status" value="1"/>
</dbReference>
<dbReference type="SMART" id="SM00354">
    <property type="entry name" value="HTH_LACI"/>
    <property type="match status" value="1"/>
</dbReference>
<dbReference type="InterPro" id="IPR046335">
    <property type="entry name" value="LacI/GalR-like_sensor"/>
</dbReference>
<comment type="caution">
    <text evidence="5">The sequence shown here is derived from an EMBL/GenBank/DDBJ whole genome shotgun (WGS) entry which is preliminary data.</text>
</comment>
<dbReference type="InterPro" id="IPR010982">
    <property type="entry name" value="Lambda_DNA-bd_dom_sf"/>
</dbReference>
<reference evidence="6" key="1">
    <citation type="journal article" date="2019" name="Int. J. Syst. Evol. Microbiol.">
        <title>The Global Catalogue of Microorganisms (GCM) 10K type strain sequencing project: providing services to taxonomists for standard genome sequencing and annotation.</title>
        <authorList>
            <consortium name="The Broad Institute Genomics Platform"/>
            <consortium name="The Broad Institute Genome Sequencing Center for Infectious Disease"/>
            <person name="Wu L."/>
            <person name="Ma J."/>
        </authorList>
    </citation>
    <scope>NUCLEOTIDE SEQUENCE [LARGE SCALE GENOMIC DNA]</scope>
    <source>
        <strain evidence="6">CGMCC 1.12942</strain>
    </source>
</reference>
<dbReference type="CDD" id="cd06267">
    <property type="entry name" value="PBP1_LacI_sugar_binding-like"/>
    <property type="match status" value="1"/>
</dbReference>
<gene>
    <name evidence="5" type="ORF">ACFQNG_17040</name>
</gene>
<dbReference type="Gene3D" id="3.40.50.2300">
    <property type="match status" value="2"/>
</dbReference>
<keyword evidence="6" id="KW-1185">Reference proteome</keyword>
<evidence type="ECO:0000313" key="6">
    <source>
        <dbReference type="Proteomes" id="UP001596500"/>
    </source>
</evidence>
<dbReference type="InterPro" id="IPR028082">
    <property type="entry name" value="Peripla_BP_I"/>
</dbReference>
<evidence type="ECO:0000256" key="1">
    <source>
        <dbReference type="ARBA" id="ARBA00023015"/>
    </source>
</evidence>
<dbReference type="GO" id="GO:0003677">
    <property type="term" value="F:DNA binding"/>
    <property type="evidence" value="ECO:0007669"/>
    <property type="project" value="UniProtKB-KW"/>
</dbReference>
<organism evidence="5 6">
    <name type="scientific">Laceyella putida</name>
    <dbReference type="NCBI Taxonomy" id="110101"/>
    <lineage>
        <taxon>Bacteria</taxon>
        <taxon>Bacillati</taxon>
        <taxon>Bacillota</taxon>
        <taxon>Bacilli</taxon>
        <taxon>Bacillales</taxon>
        <taxon>Thermoactinomycetaceae</taxon>
        <taxon>Laceyella</taxon>
    </lineage>
</organism>
<evidence type="ECO:0000256" key="3">
    <source>
        <dbReference type="ARBA" id="ARBA00023163"/>
    </source>
</evidence>
<name>A0ABW2RNY4_9BACL</name>